<comment type="caution">
    <text evidence="1">The sequence shown here is derived from an EMBL/GenBank/DDBJ whole genome shotgun (WGS) entry which is preliminary data.</text>
</comment>
<evidence type="ECO:0000313" key="2">
    <source>
        <dbReference type="Proteomes" id="UP001143856"/>
    </source>
</evidence>
<reference evidence="1" key="1">
    <citation type="submission" date="2022-10" db="EMBL/GenBank/DDBJ databases">
        <title>Genome Sequence of Xylaria curta.</title>
        <authorList>
            <person name="Buettner E."/>
        </authorList>
    </citation>
    <scope>NUCLEOTIDE SEQUENCE</scope>
    <source>
        <strain evidence="1">Babe10</strain>
    </source>
</reference>
<keyword evidence="2" id="KW-1185">Reference proteome</keyword>
<proteinExistence type="predicted"/>
<dbReference type="EMBL" id="JAPDGR010000485">
    <property type="protein sequence ID" value="KAJ2989844.1"/>
    <property type="molecule type" value="Genomic_DNA"/>
</dbReference>
<accession>A0ACC1PE48</accession>
<dbReference type="Proteomes" id="UP001143856">
    <property type="component" value="Unassembled WGS sequence"/>
</dbReference>
<organism evidence="1 2">
    <name type="scientific">Xylaria curta</name>
    <dbReference type="NCBI Taxonomy" id="42375"/>
    <lineage>
        <taxon>Eukaryota</taxon>
        <taxon>Fungi</taxon>
        <taxon>Dikarya</taxon>
        <taxon>Ascomycota</taxon>
        <taxon>Pezizomycotina</taxon>
        <taxon>Sordariomycetes</taxon>
        <taxon>Xylariomycetidae</taxon>
        <taxon>Xylariales</taxon>
        <taxon>Xylariaceae</taxon>
        <taxon>Xylaria</taxon>
    </lineage>
</organism>
<sequence>MQLDLSNHHCLGAAILGVLSHVIFFIRGEWHMRGYLLTKIYVAITIALLYAEYRYRSSPSAAFQAAGKIAGSYVASLFISMTIYRKCFHRLRHFPGPTAASVTKFWHLWKCPGGKNHLLLEQLSKEYGSFIRTGPEELTIIDPTIVSLIDGPKSQCTKAVWYDIFFPQVALNTTRITDDHANRRRIWDRGFSPAALATYEERIVLYADLLSFRIEGLVREQSPIGIHRHNEAAVNVTEWLSWFAFDVMGEIAFGKSFGMLHNGKWHMNTRLSVDAMDMLGPISPAPWIARIVLDIAPWLPVVRDWFSMLQWCRDCMGERLSKKEAKSSDISHWLIEAFKKDLPTSNRQWLDGDAVTMVVAGSGTVAVALIFAFYELARNPPEQDRLLSELKKIDIRDKVQLQKCAHLTAVIQETLRLYPPVPTGGYRVTPPSGLFLNGTCIPGNITVVTPKYSIGRLASCYESPERFVPERWTQKKEMIYNGQGFAPFSGGKFGCIGKSLAMSEMRLVIALLVTKFKISFSENEKGETFLTELRDQFTFAPGELKLMFSIRS</sequence>
<gene>
    <name evidence="1" type="ORF">NUW58_g3261</name>
</gene>
<evidence type="ECO:0000313" key="1">
    <source>
        <dbReference type="EMBL" id="KAJ2989844.1"/>
    </source>
</evidence>
<name>A0ACC1PE48_9PEZI</name>
<protein>
    <submittedName>
        <fullName evidence="1">Uncharacterized protein</fullName>
    </submittedName>
</protein>